<dbReference type="GO" id="GO:0006488">
    <property type="term" value="P:dolichol-linked oligosaccharide biosynthetic process"/>
    <property type="evidence" value="ECO:0007669"/>
    <property type="project" value="InterPro"/>
</dbReference>
<dbReference type="GO" id="GO:0003865">
    <property type="term" value="F:3-oxo-5-alpha-steroid 4-dehydrogenase activity"/>
    <property type="evidence" value="ECO:0007669"/>
    <property type="project" value="TreeGrafter"/>
</dbReference>
<gene>
    <name evidence="2" type="ORF">AMSG_10396</name>
</gene>
<keyword evidence="1" id="KW-0472">Membrane</keyword>
<dbReference type="AlphaFoldDB" id="A0A0L0DQH2"/>
<name>A0A0L0DQH2_THETB</name>
<keyword evidence="1" id="KW-1133">Transmembrane helix</keyword>
<proteinExistence type="predicted"/>
<feature type="transmembrane region" description="Helical" evidence="1">
    <location>
        <begin position="65"/>
        <end position="90"/>
    </location>
</feature>
<dbReference type="PANTHER" id="PTHR14624">
    <property type="entry name" value="DFG10 PROTEIN"/>
    <property type="match status" value="1"/>
</dbReference>
<protein>
    <submittedName>
        <fullName evidence="2">Uncharacterized protein</fullName>
    </submittedName>
</protein>
<dbReference type="InterPro" id="IPR039698">
    <property type="entry name" value="Dfg10/SRD5A3"/>
</dbReference>
<dbReference type="RefSeq" id="XP_013753562.1">
    <property type="nucleotide sequence ID" value="XM_013898108.1"/>
</dbReference>
<accession>A0A0L0DQH2</accession>
<evidence type="ECO:0000256" key="1">
    <source>
        <dbReference type="SAM" id="Phobius"/>
    </source>
</evidence>
<dbReference type="OrthoDB" id="541710at2759"/>
<keyword evidence="1" id="KW-0812">Transmembrane</keyword>
<reference evidence="2 3" key="1">
    <citation type="submission" date="2010-05" db="EMBL/GenBank/DDBJ databases">
        <title>The Genome Sequence of Thecamonas trahens ATCC 50062.</title>
        <authorList>
            <consortium name="The Broad Institute Genome Sequencing Platform"/>
            <person name="Russ C."/>
            <person name="Cuomo C."/>
            <person name="Shea T."/>
            <person name="Young S.K."/>
            <person name="Zeng Q."/>
            <person name="Koehrsen M."/>
            <person name="Haas B."/>
            <person name="Borodovsky M."/>
            <person name="Guigo R."/>
            <person name="Alvarado L."/>
            <person name="Berlin A."/>
            <person name="Bochicchio J."/>
            <person name="Borenstein D."/>
            <person name="Chapman S."/>
            <person name="Chen Z."/>
            <person name="Freedman E."/>
            <person name="Gellesch M."/>
            <person name="Goldberg J."/>
            <person name="Griggs A."/>
            <person name="Gujja S."/>
            <person name="Heilman E."/>
            <person name="Heiman D."/>
            <person name="Hepburn T."/>
            <person name="Howarth C."/>
            <person name="Jen D."/>
            <person name="Larson L."/>
            <person name="Mehta T."/>
            <person name="Park D."/>
            <person name="Pearson M."/>
            <person name="Roberts A."/>
            <person name="Saif S."/>
            <person name="Shenoy N."/>
            <person name="Sisk P."/>
            <person name="Stolte C."/>
            <person name="Sykes S."/>
            <person name="Thomson T."/>
            <person name="Walk T."/>
            <person name="White J."/>
            <person name="Yandava C."/>
            <person name="Burger G."/>
            <person name="Gray M.W."/>
            <person name="Holland P.W.H."/>
            <person name="King N."/>
            <person name="Lang F.B.F."/>
            <person name="Roger A.J."/>
            <person name="Ruiz-Trillo I."/>
            <person name="Lander E."/>
            <person name="Nusbaum C."/>
        </authorList>
    </citation>
    <scope>NUCLEOTIDE SEQUENCE [LARGE SCALE GENOMIC DNA]</scope>
    <source>
        <strain evidence="2 3">ATCC 50062</strain>
    </source>
</reference>
<evidence type="ECO:0000313" key="2">
    <source>
        <dbReference type="EMBL" id="KNC54547.1"/>
    </source>
</evidence>
<evidence type="ECO:0000313" key="3">
    <source>
        <dbReference type="Proteomes" id="UP000054408"/>
    </source>
</evidence>
<dbReference type="GO" id="GO:0016095">
    <property type="term" value="P:polyprenol catabolic process"/>
    <property type="evidence" value="ECO:0007669"/>
    <property type="project" value="TreeGrafter"/>
</dbReference>
<sequence>MDTCSAAAGWRAFYLVGLAALFGLLLLDLTKLASADVVVLFALHLLQRAIETWCVHVYSPRKLSLFHLAAGVGFYLAMPMAVASAAVAAAGSSRLSLPPAPPFSPPFSLARLFKSLPMLPLPVHGHLAPVRGEVIVYFAIAAAGRWHHALTTGVLFVVINLAVTASATAEWYVAKFGQDAIVGKARLIPGVW</sequence>
<keyword evidence="3" id="KW-1185">Reference proteome</keyword>
<dbReference type="GeneID" id="25568627"/>
<dbReference type="GO" id="GO:0005783">
    <property type="term" value="C:endoplasmic reticulum"/>
    <property type="evidence" value="ECO:0007669"/>
    <property type="project" value="TreeGrafter"/>
</dbReference>
<dbReference type="UniPathway" id="UPA00378"/>
<dbReference type="EMBL" id="GL349491">
    <property type="protein sequence ID" value="KNC54547.1"/>
    <property type="molecule type" value="Genomic_DNA"/>
</dbReference>
<organism evidence="2 3">
    <name type="scientific">Thecamonas trahens ATCC 50062</name>
    <dbReference type="NCBI Taxonomy" id="461836"/>
    <lineage>
        <taxon>Eukaryota</taxon>
        <taxon>Apusozoa</taxon>
        <taxon>Apusomonadida</taxon>
        <taxon>Apusomonadidae</taxon>
        <taxon>Thecamonas</taxon>
    </lineage>
</organism>
<dbReference type="PANTHER" id="PTHR14624:SF0">
    <property type="entry name" value="POLYPRENOL REDUCTASE"/>
    <property type="match status" value="1"/>
</dbReference>
<dbReference type="Proteomes" id="UP000054408">
    <property type="component" value="Unassembled WGS sequence"/>
</dbReference>